<dbReference type="Proteomes" id="UP001159428">
    <property type="component" value="Unassembled WGS sequence"/>
</dbReference>
<accession>A0AAU9XPU9</accession>
<proteinExistence type="predicted"/>
<feature type="region of interest" description="Disordered" evidence="1">
    <location>
        <begin position="1"/>
        <end position="27"/>
    </location>
</feature>
<evidence type="ECO:0000313" key="2">
    <source>
        <dbReference type="EMBL" id="CAH3152951.1"/>
    </source>
</evidence>
<feature type="compositionally biased region" description="Basic residues" evidence="1">
    <location>
        <begin position="16"/>
        <end position="25"/>
    </location>
</feature>
<protein>
    <submittedName>
        <fullName evidence="2">Uncharacterized protein</fullName>
    </submittedName>
</protein>
<gene>
    <name evidence="2" type="ORF">PMEA_00026884</name>
</gene>
<dbReference type="EMBL" id="CALNXJ010000052">
    <property type="protein sequence ID" value="CAH3152951.1"/>
    <property type="molecule type" value="Genomic_DNA"/>
</dbReference>
<dbReference type="AlphaFoldDB" id="A0AAU9XPU9"/>
<organism evidence="2 3">
    <name type="scientific">Pocillopora meandrina</name>
    <dbReference type="NCBI Taxonomy" id="46732"/>
    <lineage>
        <taxon>Eukaryota</taxon>
        <taxon>Metazoa</taxon>
        <taxon>Cnidaria</taxon>
        <taxon>Anthozoa</taxon>
        <taxon>Hexacorallia</taxon>
        <taxon>Scleractinia</taxon>
        <taxon>Astrocoeniina</taxon>
        <taxon>Pocilloporidae</taxon>
        <taxon>Pocillopora</taxon>
    </lineage>
</organism>
<dbReference type="PANTHER" id="PTHR46880">
    <property type="entry name" value="RAS-ASSOCIATING DOMAIN-CONTAINING PROTEIN"/>
    <property type="match status" value="1"/>
</dbReference>
<sequence length="160" mass="17751">MPVSNAGPERGASALKRLKTHPRNSPKKEMLQSLLHLSINGPPVKESEAVINKAVALWKEKKHRRKLPRSSRLQQNERAIPNAQEEQEVEEGEGGAVVTQGEEIQEEEIQELPSSNQGELNCLAPSTLGQEEEVDQLAKELDLTFSSEDSAFESDMDDLL</sequence>
<name>A0AAU9XPU9_9CNID</name>
<reference evidence="2 3" key="1">
    <citation type="submission" date="2022-05" db="EMBL/GenBank/DDBJ databases">
        <authorList>
            <consortium name="Genoscope - CEA"/>
            <person name="William W."/>
        </authorList>
    </citation>
    <scope>NUCLEOTIDE SEQUENCE [LARGE SCALE GENOMIC DNA]</scope>
</reference>
<evidence type="ECO:0000256" key="1">
    <source>
        <dbReference type="SAM" id="MobiDB-lite"/>
    </source>
</evidence>
<dbReference type="PANTHER" id="PTHR46880:SF5">
    <property type="entry name" value="DUF4371 DOMAIN-CONTAINING PROTEIN"/>
    <property type="match status" value="1"/>
</dbReference>
<evidence type="ECO:0000313" key="3">
    <source>
        <dbReference type="Proteomes" id="UP001159428"/>
    </source>
</evidence>
<comment type="caution">
    <text evidence="2">The sequence shown here is derived from an EMBL/GenBank/DDBJ whole genome shotgun (WGS) entry which is preliminary data.</text>
</comment>
<feature type="region of interest" description="Disordered" evidence="1">
    <location>
        <begin position="62"/>
        <end position="128"/>
    </location>
</feature>
<keyword evidence="3" id="KW-1185">Reference proteome</keyword>